<dbReference type="InterPro" id="IPR041122">
    <property type="entry name" value="RecJ_OB"/>
</dbReference>
<dbReference type="EMBL" id="JABMOJ010000039">
    <property type="protein sequence ID" value="NQV63919.1"/>
    <property type="molecule type" value="Genomic_DNA"/>
</dbReference>
<name>A0A972VTE5_9GAMM</name>
<evidence type="ECO:0000259" key="7">
    <source>
        <dbReference type="Pfam" id="PF01368"/>
    </source>
</evidence>
<dbReference type="InterPro" id="IPR051673">
    <property type="entry name" value="SSDNA_exonuclease_RecJ"/>
</dbReference>
<dbReference type="Gene3D" id="3.90.1640.30">
    <property type="match status" value="1"/>
</dbReference>
<feature type="coiled-coil region" evidence="6">
    <location>
        <begin position="320"/>
        <end position="347"/>
    </location>
</feature>
<dbReference type="PANTHER" id="PTHR30255:SF2">
    <property type="entry name" value="SINGLE-STRANDED-DNA-SPECIFIC EXONUCLEASE RECJ"/>
    <property type="match status" value="1"/>
</dbReference>
<evidence type="ECO:0000259" key="9">
    <source>
        <dbReference type="Pfam" id="PF17768"/>
    </source>
</evidence>
<evidence type="ECO:0000256" key="5">
    <source>
        <dbReference type="ARBA" id="ARBA00022839"/>
    </source>
</evidence>
<evidence type="ECO:0000256" key="3">
    <source>
        <dbReference type="ARBA" id="ARBA00022722"/>
    </source>
</evidence>
<dbReference type="GO" id="GO:0006281">
    <property type="term" value="P:DNA repair"/>
    <property type="evidence" value="ECO:0007669"/>
    <property type="project" value="InterPro"/>
</dbReference>
<dbReference type="FunFam" id="3.90.1640.30:FF:000001">
    <property type="entry name" value="Single-stranded-DNA-specific exonuclease RecJ"/>
    <property type="match status" value="1"/>
</dbReference>
<evidence type="ECO:0000256" key="4">
    <source>
        <dbReference type="ARBA" id="ARBA00022801"/>
    </source>
</evidence>
<dbReference type="InterPro" id="IPR004610">
    <property type="entry name" value="RecJ"/>
</dbReference>
<evidence type="ECO:0000259" key="8">
    <source>
        <dbReference type="Pfam" id="PF02272"/>
    </source>
</evidence>
<keyword evidence="4" id="KW-0378">Hydrolase</keyword>
<keyword evidence="6" id="KW-0175">Coiled coil</keyword>
<dbReference type="Pfam" id="PF17768">
    <property type="entry name" value="RecJ_OB"/>
    <property type="match status" value="1"/>
</dbReference>
<dbReference type="InterPro" id="IPR001667">
    <property type="entry name" value="DDH_dom"/>
</dbReference>
<dbReference type="Proteomes" id="UP000754644">
    <property type="component" value="Unassembled WGS sequence"/>
</dbReference>
<dbReference type="Pfam" id="PF02272">
    <property type="entry name" value="DHHA1"/>
    <property type="match status" value="1"/>
</dbReference>
<comment type="similarity">
    <text evidence="1">Belongs to the RecJ family.</text>
</comment>
<feature type="domain" description="RecJ OB" evidence="9">
    <location>
        <begin position="480"/>
        <end position="571"/>
    </location>
</feature>
<dbReference type="NCBIfam" id="TIGR00644">
    <property type="entry name" value="recJ"/>
    <property type="match status" value="1"/>
</dbReference>
<reference evidence="10" key="1">
    <citation type="submission" date="2020-05" db="EMBL/GenBank/DDBJ databases">
        <title>Sulfur intermediates as new biogeochemical hubs in an aquatic model microbial ecosystem.</title>
        <authorList>
            <person name="Vigneron A."/>
        </authorList>
    </citation>
    <scope>NUCLEOTIDE SEQUENCE</scope>
    <source>
        <strain evidence="10">Bin.250</strain>
    </source>
</reference>
<accession>A0A972VTE5</accession>
<evidence type="ECO:0000256" key="1">
    <source>
        <dbReference type="ARBA" id="ARBA00005915"/>
    </source>
</evidence>
<dbReference type="Pfam" id="PF01368">
    <property type="entry name" value="DHH"/>
    <property type="match status" value="1"/>
</dbReference>
<dbReference type="GO" id="GO:0008409">
    <property type="term" value="F:5'-3' exonuclease activity"/>
    <property type="evidence" value="ECO:0007669"/>
    <property type="project" value="InterPro"/>
</dbReference>
<feature type="domain" description="DHHA1" evidence="8">
    <location>
        <begin position="364"/>
        <end position="459"/>
    </location>
</feature>
<dbReference type="GO" id="GO:0006310">
    <property type="term" value="P:DNA recombination"/>
    <property type="evidence" value="ECO:0007669"/>
    <property type="project" value="InterPro"/>
</dbReference>
<dbReference type="AlphaFoldDB" id="A0A972VTE5"/>
<protein>
    <recommendedName>
        <fullName evidence="2">Single-stranded-DNA-specific exonuclease RecJ</fullName>
    </recommendedName>
</protein>
<dbReference type="GO" id="GO:0003676">
    <property type="term" value="F:nucleic acid binding"/>
    <property type="evidence" value="ECO:0007669"/>
    <property type="project" value="InterPro"/>
</dbReference>
<evidence type="ECO:0000256" key="2">
    <source>
        <dbReference type="ARBA" id="ARBA00019841"/>
    </source>
</evidence>
<dbReference type="Gene3D" id="3.10.310.30">
    <property type="match status" value="1"/>
</dbReference>
<organism evidence="10 11">
    <name type="scientific">SAR86 cluster bacterium</name>
    <dbReference type="NCBI Taxonomy" id="2030880"/>
    <lineage>
        <taxon>Bacteria</taxon>
        <taxon>Pseudomonadati</taxon>
        <taxon>Pseudomonadota</taxon>
        <taxon>Gammaproteobacteria</taxon>
        <taxon>SAR86 cluster</taxon>
    </lineage>
</organism>
<proteinExistence type="inferred from homology"/>
<dbReference type="SUPFAM" id="SSF64182">
    <property type="entry name" value="DHH phosphoesterases"/>
    <property type="match status" value="1"/>
</dbReference>
<dbReference type="PANTHER" id="PTHR30255">
    <property type="entry name" value="SINGLE-STRANDED-DNA-SPECIFIC EXONUCLEASE RECJ"/>
    <property type="match status" value="1"/>
</dbReference>
<evidence type="ECO:0000256" key="6">
    <source>
        <dbReference type="SAM" id="Coils"/>
    </source>
</evidence>
<comment type="caution">
    <text evidence="10">The sequence shown here is derived from an EMBL/GenBank/DDBJ whole genome shotgun (WGS) entry which is preliminary data.</text>
</comment>
<keyword evidence="5 10" id="KW-0269">Exonuclease</keyword>
<evidence type="ECO:0000313" key="11">
    <source>
        <dbReference type="Proteomes" id="UP000754644"/>
    </source>
</evidence>
<keyword evidence="3" id="KW-0540">Nuclease</keyword>
<sequence length="582" mass="63236">MSQRLVRRQTQPLPGAASPLLSRLFSGRGIQTLDEIDCSLARLLPPTTMLGLGAAGQLLADCIEQQQRILIVGDFDADGATSSALMVHGLTAMGALHVNYLVPNRFEYGYGLTPEIVQLAAGVGPVPPETGHQPPQLIITVDNGISSCDGIQLAKSLGIKVLVTDHHLPGDVLPDADVIVNPNQPGCGFPSKNLAGVGVAFYLLTQLRQTLRERGWFDQSDHVAPNLADYLDLVALGTIADVVVLDQNNRILVSEGIRRIRAGRCRPGITGLLEIAGVRQAQLASRDLAFGIGPRLNAAGRLDDMALGIECLLSPSIIDARAKAAHLDDLNKERRVIENEMKTQAQANLKLQHNLTPAGNKTGVCLYDDDWHQGVIGIVASRIKDQLHRPVIAFAPSGDNEMKGSARSIRGLHIRDALAAIDAKNPGLIQKFGGHAMAAGLTIEAEHFEQFARLFDEQASSSLSTEDLEQVLVSDGELNDKVTLSLVREVLQAVPWGQGFPEPLFDGEFEILQQRIVGQRHLKLSLLNGDQTFEAIAFNQDRLIEGRNKRMAYRLDINEYRGIESVQLIIECVDVSLDSTRK</sequence>
<dbReference type="InterPro" id="IPR003156">
    <property type="entry name" value="DHHA1_dom"/>
</dbReference>
<feature type="domain" description="DDH" evidence="7">
    <location>
        <begin position="68"/>
        <end position="238"/>
    </location>
</feature>
<gene>
    <name evidence="10" type="primary">recJ</name>
    <name evidence="10" type="ORF">HQ497_01020</name>
</gene>
<dbReference type="InterPro" id="IPR038763">
    <property type="entry name" value="DHH_sf"/>
</dbReference>
<evidence type="ECO:0000313" key="10">
    <source>
        <dbReference type="EMBL" id="NQV63919.1"/>
    </source>
</evidence>